<keyword evidence="7 11" id="KW-0479">Metal-binding</keyword>
<evidence type="ECO:0000259" key="12">
    <source>
        <dbReference type="SMART" id="SM00852"/>
    </source>
</evidence>
<keyword evidence="6 11" id="KW-0808">Transferase</keyword>
<organism evidence="13 14">
    <name type="scientific">Sphingomonas paeninsulae</name>
    <dbReference type="NCBI Taxonomy" id="2319844"/>
    <lineage>
        <taxon>Bacteria</taxon>
        <taxon>Pseudomonadati</taxon>
        <taxon>Pseudomonadota</taxon>
        <taxon>Alphaproteobacteria</taxon>
        <taxon>Sphingomonadales</taxon>
        <taxon>Sphingomonadaceae</taxon>
        <taxon>Sphingomonas</taxon>
    </lineage>
</organism>
<comment type="catalytic activity">
    <reaction evidence="10">
        <text>adenylyl-molybdopterin + molybdate = Mo-molybdopterin + AMP + H(+)</text>
        <dbReference type="Rhea" id="RHEA:35047"/>
        <dbReference type="ChEBI" id="CHEBI:15378"/>
        <dbReference type="ChEBI" id="CHEBI:36264"/>
        <dbReference type="ChEBI" id="CHEBI:62727"/>
        <dbReference type="ChEBI" id="CHEBI:71302"/>
        <dbReference type="ChEBI" id="CHEBI:456215"/>
        <dbReference type="EC" id="2.10.1.1"/>
    </reaction>
</comment>
<dbReference type="GO" id="GO:0046872">
    <property type="term" value="F:metal ion binding"/>
    <property type="evidence" value="ECO:0007669"/>
    <property type="project" value="UniProtKB-UniRule"/>
</dbReference>
<dbReference type="KEGG" id="spha:D3Y57_18650"/>
<dbReference type="PANTHER" id="PTHR10192">
    <property type="entry name" value="MOLYBDOPTERIN BIOSYNTHESIS PROTEIN"/>
    <property type="match status" value="1"/>
</dbReference>
<evidence type="ECO:0000256" key="10">
    <source>
        <dbReference type="ARBA" id="ARBA00047317"/>
    </source>
</evidence>
<dbReference type="GO" id="GO:0005829">
    <property type="term" value="C:cytosol"/>
    <property type="evidence" value="ECO:0007669"/>
    <property type="project" value="TreeGrafter"/>
</dbReference>
<feature type="domain" description="MoaB/Mog" evidence="12">
    <location>
        <begin position="174"/>
        <end position="311"/>
    </location>
</feature>
<reference evidence="13 14" key="1">
    <citation type="submission" date="2018-09" db="EMBL/GenBank/DDBJ databases">
        <title>Sphingomonas peninsula sp. nov., isolated from fildes peninsula, Antarctic soil.</title>
        <authorList>
            <person name="Yingchao G."/>
        </authorList>
    </citation>
    <scope>NUCLEOTIDE SEQUENCE [LARGE SCALE GENOMIC DNA]</scope>
    <source>
        <strain evidence="13 14">YZ-8</strain>
    </source>
</reference>
<evidence type="ECO:0000256" key="11">
    <source>
        <dbReference type="RuleBase" id="RU365090"/>
    </source>
</evidence>
<gene>
    <name evidence="13" type="ORF">D3Y57_18650</name>
</gene>
<dbReference type="InterPro" id="IPR038987">
    <property type="entry name" value="MoeA-like"/>
</dbReference>
<dbReference type="Gene3D" id="2.170.190.11">
    <property type="entry name" value="Molybdopterin biosynthesis moea protein, domain 3"/>
    <property type="match status" value="1"/>
</dbReference>
<proteinExistence type="inferred from homology"/>
<evidence type="ECO:0000256" key="4">
    <source>
        <dbReference type="ARBA" id="ARBA00010763"/>
    </source>
</evidence>
<dbReference type="CDD" id="cd00887">
    <property type="entry name" value="MoeA"/>
    <property type="match status" value="1"/>
</dbReference>
<keyword evidence="8 11" id="KW-0460">Magnesium</keyword>
<dbReference type="NCBIfam" id="TIGR00177">
    <property type="entry name" value="molyb_syn"/>
    <property type="match status" value="1"/>
</dbReference>
<comment type="function">
    <text evidence="2 11">Catalyzes the insertion of molybdate into adenylated molybdopterin with the concomitant release of AMP.</text>
</comment>
<dbReference type="GO" id="GO:0006777">
    <property type="term" value="P:Mo-molybdopterin cofactor biosynthetic process"/>
    <property type="evidence" value="ECO:0007669"/>
    <property type="project" value="UniProtKB-UniRule"/>
</dbReference>
<dbReference type="SUPFAM" id="SSF63882">
    <property type="entry name" value="MoeA N-terminal region -like"/>
    <property type="match status" value="1"/>
</dbReference>
<accession>A0A494TDJ6</accession>
<dbReference type="InterPro" id="IPR001453">
    <property type="entry name" value="MoaB/Mog_dom"/>
</dbReference>
<dbReference type="Pfam" id="PF03453">
    <property type="entry name" value="MoeA_N"/>
    <property type="match status" value="1"/>
</dbReference>
<dbReference type="UniPathway" id="UPA00344"/>
<dbReference type="PANTHER" id="PTHR10192:SF5">
    <property type="entry name" value="GEPHYRIN"/>
    <property type="match status" value="1"/>
</dbReference>
<comment type="similarity">
    <text evidence="4 11">Belongs to the MoeA family.</text>
</comment>
<evidence type="ECO:0000256" key="5">
    <source>
        <dbReference type="ARBA" id="ARBA00022505"/>
    </source>
</evidence>
<dbReference type="InterPro" id="IPR036425">
    <property type="entry name" value="MoaB/Mog-like_dom_sf"/>
</dbReference>
<dbReference type="AlphaFoldDB" id="A0A494TDJ6"/>
<keyword evidence="14" id="KW-1185">Reference proteome</keyword>
<dbReference type="RefSeq" id="WP_121155048.1">
    <property type="nucleotide sequence ID" value="NZ_CP032829.1"/>
</dbReference>
<comment type="pathway">
    <text evidence="3 11">Cofactor biosynthesis; molybdopterin biosynthesis.</text>
</comment>
<dbReference type="SMART" id="SM00852">
    <property type="entry name" value="MoCF_biosynth"/>
    <property type="match status" value="1"/>
</dbReference>
<dbReference type="Pfam" id="PF03454">
    <property type="entry name" value="MoeA_C"/>
    <property type="match status" value="1"/>
</dbReference>
<evidence type="ECO:0000256" key="9">
    <source>
        <dbReference type="ARBA" id="ARBA00023150"/>
    </source>
</evidence>
<dbReference type="Gene3D" id="3.40.980.10">
    <property type="entry name" value="MoaB/Mog-like domain"/>
    <property type="match status" value="1"/>
</dbReference>
<evidence type="ECO:0000313" key="14">
    <source>
        <dbReference type="Proteomes" id="UP000276254"/>
    </source>
</evidence>
<evidence type="ECO:0000256" key="3">
    <source>
        <dbReference type="ARBA" id="ARBA00005046"/>
    </source>
</evidence>
<evidence type="ECO:0000256" key="6">
    <source>
        <dbReference type="ARBA" id="ARBA00022679"/>
    </source>
</evidence>
<dbReference type="SUPFAM" id="SSF53218">
    <property type="entry name" value="Molybdenum cofactor biosynthesis proteins"/>
    <property type="match status" value="1"/>
</dbReference>
<dbReference type="Gene3D" id="3.90.105.10">
    <property type="entry name" value="Molybdopterin biosynthesis moea protein, domain 2"/>
    <property type="match status" value="1"/>
</dbReference>
<dbReference type="Gene3D" id="2.40.340.10">
    <property type="entry name" value="MoeA, C-terminal, domain IV"/>
    <property type="match status" value="1"/>
</dbReference>
<evidence type="ECO:0000256" key="2">
    <source>
        <dbReference type="ARBA" id="ARBA00002901"/>
    </source>
</evidence>
<dbReference type="FunFam" id="3.40.980.10:FF:000004">
    <property type="entry name" value="Molybdopterin molybdenumtransferase"/>
    <property type="match status" value="1"/>
</dbReference>
<evidence type="ECO:0000256" key="1">
    <source>
        <dbReference type="ARBA" id="ARBA00001946"/>
    </source>
</evidence>
<dbReference type="InterPro" id="IPR036688">
    <property type="entry name" value="MoeA_C_domain_IV_sf"/>
</dbReference>
<protein>
    <recommendedName>
        <fullName evidence="11">Molybdopterin molybdenumtransferase</fullName>
        <ecNumber evidence="11">2.10.1.1</ecNumber>
    </recommendedName>
</protein>
<evidence type="ECO:0000313" key="13">
    <source>
        <dbReference type="EMBL" id="AYJ87567.1"/>
    </source>
</evidence>
<evidence type="ECO:0000256" key="8">
    <source>
        <dbReference type="ARBA" id="ARBA00022842"/>
    </source>
</evidence>
<dbReference type="InterPro" id="IPR036135">
    <property type="entry name" value="MoeA_linker/N_sf"/>
</dbReference>
<dbReference type="Proteomes" id="UP000276254">
    <property type="component" value="Chromosome"/>
</dbReference>
<dbReference type="OrthoDB" id="9804758at2"/>
<dbReference type="Pfam" id="PF00994">
    <property type="entry name" value="MoCF_biosynth"/>
    <property type="match status" value="1"/>
</dbReference>
<dbReference type="SUPFAM" id="SSF63867">
    <property type="entry name" value="MoeA C-terminal domain-like"/>
    <property type="match status" value="1"/>
</dbReference>
<dbReference type="EMBL" id="CP032829">
    <property type="protein sequence ID" value="AYJ87567.1"/>
    <property type="molecule type" value="Genomic_DNA"/>
</dbReference>
<comment type="cofactor">
    <cofactor evidence="1 11">
        <name>Mg(2+)</name>
        <dbReference type="ChEBI" id="CHEBI:18420"/>
    </cofactor>
</comment>
<dbReference type="GO" id="GO:0061599">
    <property type="term" value="F:molybdopterin molybdotransferase activity"/>
    <property type="evidence" value="ECO:0007669"/>
    <property type="project" value="UniProtKB-UniRule"/>
</dbReference>
<dbReference type="InterPro" id="IPR005111">
    <property type="entry name" value="MoeA_C_domain_IV"/>
</dbReference>
<name>A0A494TDJ6_SPHPE</name>
<dbReference type="InterPro" id="IPR005110">
    <property type="entry name" value="MoeA_linker/N"/>
</dbReference>
<evidence type="ECO:0000256" key="7">
    <source>
        <dbReference type="ARBA" id="ARBA00022723"/>
    </source>
</evidence>
<keyword evidence="5 11" id="KW-0500">Molybdenum</keyword>
<sequence length="392" mass="40339">MIDVEEAQARILALHAPVSMEGVPLLEAVGRWTAAAVVAKRTQPAHDLSAMDGYAIRYEDAAGPWRVVGESAAGIPFAGQVGPGETIRIFTGAALPEGSDTIVIQENIVRDGDLITLTNDGPETLGEHVRKSGSDFTTGATLIEPGQLLTPARIALAVMGGHGTIAARRRLRVAIISTGSELVPPGTDTGTDRLPSSNAPMLAALMRNLPVDVVDLGIIEDDLTALTAAFNASKTCDIVVSTGGASVGDHDLVRPALNAAGATLDFWKVAMRPGKPLMAGRLGDTVVLGLPGNPVSALVTAILFLRPLIAHLSGASTPLPPRIGVRMGEPLPAVGPRTDFVRTHWEGGALVPTFPGDSGMLLPLSGADALVIRAAGSPALESGALVEAILLA</sequence>
<keyword evidence="9 11" id="KW-0501">Molybdenum cofactor biosynthesis</keyword>
<dbReference type="EC" id="2.10.1.1" evidence="11"/>